<dbReference type="SUPFAM" id="SSF46689">
    <property type="entry name" value="Homeodomain-like"/>
    <property type="match status" value="1"/>
</dbReference>
<proteinExistence type="predicted"/>
<dbReference type="Pfam" id="PF00440">
    <property type="entry name" value="TetR_N"/>
    <property type="match status" value="1"/>
</dbReference>
<feature type="domain" description="HTH tetR-type" evidence="5">
    <location>
        <begin position="70"/>
        <end position="130"/>
    </location>
</feature>
<dbReference type="SUPFAM" id="SSF48498">
    <property type="entry name" value="Tetracyclin repressor-like, C-terminal domain"/>
    <property type="match status" value="1"/>
</dbReference>
<dbReference type="Gene3D" id="1.10.357.10">
    <property type="entry name" value="Tetracycline Repressor, domain 2"/>
    <property type="match status" value="1"/>
</dbReference>
<dbReference type="InterPro" id="IPR050109">
    <property type="entry name" value="HTH-type_TetR-like_transc_reg"/>
</dbReference>
<evidence type="ECO:0000313" key="6">
    <source>
        <dbReference type="EMBL" id="GAA3792905.1"/>
    </source>
</evidence>
<keyword evidence="3" id="KW-0804">Transcription</keyword>
<reference evidence="7" key="1">
    <citation type="journal article" date="2019" name="Int. J. Syst. Evol. Microbiol.">
        <title>The Global Catalogue of Microorganisms (GCM) 10K type strain sequencing project: providing services to taxonomists for standard genome sequencing and annotation.</title>
        <authorList>
            <consortium name="The Broad Institute Genomics Platform"/>
            <consortium name="The Broad Institute Genome Sequencing Center for Infectious Disease"/>
            <person name="Wu L."/>
            <person name="Ma J."/>
        </authorList>
    </citation>
    <scope>NUCLEOTIDE SEQUENCE [LARGE SCALE GENOMIC DNA]</scope>
    <source>
        <strain evidence="7">JCM 17017</strain>
    </source>
</reference>
<evidence type="ECO:0000256" key="1">
    <source>
        <dbReference type="ARBA" id="ARBA00023015"/>
    </source>
</evidence>
<dbReference type="InterPro" id="IPR009057">
    <property type="entry name" value="Homeodomain-like_sf"/>
</dbReference>
<dbReference type="InterPro" id="IPR023772">
    <property type="entry name" value="DNA-bd_HTH_TetR-type_CS"/>
</dbReference>
<sequence length="268" mass="30382">MRWGTNVNHLRAIGFTVDDLADGVALWRCHSAIVVARRVPDDRLAYHRLVGDMVSSESTELLSVREQQRLMTRQRIVAAARRVFEEHGYGQASIGDITKAAKVNRATFYLHFPNKAEVFTEVYRTVREQQSAQYWSLLGAALAEGTAASVREWLDRALVWWEEQAPLLPAIHEAMASDLEVAARWKDQLDQLAAELGEYLAKFPKGRRETQRLRVELLMVQLDQLCFRAIVQKVFVIGREELLDVVTGMWVDALGLSSTGRKSTRTSS</sequence>
<dbReference type="PROSITE" id="PS50977">
    <property type="entry name" value="HTH_TETR_2"/>
    <property type="match status" value="1"/>
</dbReference>
<feature type="DNA-binding region" description="H-T-H motif" evidence="4">
    <location>
        <begin position="93"/>
        <end position="112"/>
    </location>
</feature>
<dbReference type="EMBL" id="BAABCM010000001">
    <property type="protein sequence ID" value="GAA3792905.1"/>
    <property type="molecule type" value="Genomic_DNA"/>
</dbReference>
<organism evidence="6 7">
    <name type="scientific">Amycolatopsis tucumanensis</name>
    <dbReference type="NCBI Taxonomy" id="401106"/>
    <lineage>
        <taxon>Bacteria</taxon>
        <taxon>Bacillati</taxon>
        <taxon>Actinomycetota</taxon>
        <taxon>Actinomycetes</taxon>
        <taxon>Pseudonocardiales</taxon>
        <taxon>Pseudonocardiaceae</taxon>
        <taxon>Amycolatopsis</taxon>
    </lineage>
</organism>
<dbReference type="PRINTS" id="PR00455">
    <property type="entry name" value="HTHTETR"/>
</dbReference>
<keyword evidence="7" id="KW-1185">Reference proteome</keyword>
<keyword evidence="2 4" id="KW-0238">DNA-binding</keyword>
<evidence type="ECO:0000256" key="3">
    <source>
        <dbReference type="ARBA" id="ARBA00023163"/>
    </source>
</evidence>
<dbReference type="InterPro" id="IPR001647">
    <property type="entry name" value="HTH_TetR"/>
</dbReference>
<keyword evidence="1" id="KW-0805">Transcription regulation</keyword>
<dbReference type="PANTHER" id="PTHR30055:SF234">
    <property type="entry name" value="HTH-TYPE TRANSCRIPTIONAL REGULATOR BETI"/>
    <property type="match status" value="1"/>
</dbReference>
<evidence type="ECO:0000256" key="4">
    <source>
        <dbReference type="PROSITE-ProRule" id="PRU00335"/>
    </source>
</evidence>
<dbReference type="Gene3D" id="1.10.10.60">
    <property type="entry name" value="Homeodomain-like"/>
    <property type="match status" value="1"/>
</dbReference>
<evidence type="ECO:0000313" key="7">
    <source>
        <dbReference type="Proteomes" id="UP001501624"/>
    </source>
</evidence>
<dbReference type="InterPro" id="IPR036271">
    <property type="entry name" value="Tet_transcr_reg_TetR-rel_C_sf"/>
</dbReference>
<accession>A0ABP7HFA9</accession>
<evidence type="ECO:0000256" key="2">
    <source>
        <dbReference type="ARBA" id="ARBA00023125"/>
    </source>
</evidence>
<evidence type="ECO:0000259" key="5">
    <source>
        <dbReference type="PROSITE" id="PS50977"/>
    </source>
</evidence>
<protein>
    <recommendedName>
        <fullName evidence="5">HTH tetR-type domain-containing protein</fullName>
    </recommendedName>
</protein>
<gene>
    <name evidence="6" type="ORF">GCM10022380_07070</name>
</gene>
<dbReference type="PROSITE" id="PS01081">
    <property type="entry name" value="HTH_TETR_1"/>
    <property type="match status" value="1"/>
</dbReference>
<dbReference type="PANTHER" id="PTHR30055">
    <property type="entry name" value="HTH-TYPE TRANSCRIPTIONAL REGULATOR RUTR"/>
    <property type="match status" value="1"/>
</dbReference>
<dbReference type="Proteomes" id="UP001501624">
    <property type="component" value="Unassembled WGS sequence"/>
</dbReference>
<name>A0ABP7HFA9_9PSEU</name>
<comment type="caution">
    <text evidence="6">The sequence shown here is derived from an EMBL/GenBank/DDBJ whole genome shotgun (WGS) entry which is preliminary data.</text>
</comment>